<organism evidence="3">
    <name type="scientific">Desulfobacca acetoxidans</name>
    <dbReference type="NCBI Taxonomy" id="60893"/>
    <lineage>
        <taxon>Bacteria</taxon>
        <taxon>Pseudomonadati</taxon>
        <taxon>Thermodesulfobacteriota</taxon>
        <taxon>Desulfobaccia</taxon>
        <taxon>Desulfobaccales</taxon>
        <taxon>Desulfobaccaceae</taxon>
        <taxon>Desulfobacca</taxon>
    </lineage>
</organism>
<dbReference type="EMBL" id="DSXI01000186">
    <property type="protein sequence ID" value="HGS04738.1"/>
    <property type="molecule type" value="Genomic_DNA"/>
</dbReference>
<evidence type="ECO:0000313" key="3">
    <source>
        <dbReference type="EMBL" id="HGS04738.1"/>
    </source>
</evidence>
<evidence type="ECO:0000256" key="1">
    <source>
        <dbReference type="ARBA" id="ARBA00008791"/>
    </source>
</evidence>
<dbReference type="InterPro" id="IPR006015">
    <property type="entry name" value="Universal_stress_UspA"/>
</dbReference>
<dbReference type="SUPFAM" id="SSF52402">
    <property type="entry name" value="Adenine nucleotide alpha hydrolases-like"/>
    <property type="match status" value="2"/>
</dbReference>
<gene>
    <name evidence="3" type="ORF">ENT08_03225</name>
</gene>
<dbReference type="PANTHER" id="PTHR46268:SF15">
    <property type="entry name" value="UNIVERSAL STRESS PROTEIN HP_0031"/>
    <property type="match status" value="1"/>
</dbReference>
<dbReference type="AlphaFoldDB" id="A0A7V4LCJ3"/>
<sequence length="284" mass="31352">MKILVGVNKSEESQLALRHACHLLEHFDAQIDAIYVKPDVVEMARQGAYAPFATKSDIERELEKEASQVVGEIFEACEVCLGGKVPCDPLVAVGDPAEEILHAADTGGYDLIVLGGPSRSTLRGLLLGAVHNKVLLHARQPILIVRNYREIKRILVAYRGSSCDQGALEFIAPLFARKKPEITILHVQETERGESPEFAEACVMSGRDTLHELGYDPVTKLAKGDFEEEILKEVAVGRYDLVVLGAYGRRRPRYLPVISDEALNLARLTTRPVLVFRDASPKES</sequence>
<comment type="similarity">
    <text evidence="1">Belongs to the universal stress protein A family.</text>
</comment>
<protein>
    <submittedName>
        <fullName evidence="3">Universal stress protein</fullName>
    </submittedName>
</protein>
<dbReference type="Gene3D" id="3.40.50.12370">
    <property type="match status" value="1"/>
</dbReference>
<dbReference type="PANTHER" id="PTHR46268">
    <property type="entry name" value="STRESS RESPONSE PROTEIN NHAX"/>
    <property type="match status" value="1"/>
</dbReference>
<feature type="domain" description="UspA" evidence="2">
    <location>
        <begin position="2"/>
        <end position="146"/>
    </location>
</feature>
<name>A0A7V4LCJ3_9BACT</name>
<reference evidence="3" key="1">
    <citation type="journal article" date="2020" name="mSystems">
        <title>Genome- and Community-Level Interaction Insights into Carbon Utilization and Element Cycling Functions of Hydrothermarchaeota in Hydrothermal Sediment.</title>
        <authorList>
            <person name="Zhou Z."/>
            <person name="Liu Y."/>
            <person name="Xu W."/>
            <person name="Pan J."/>
            <person name="Luo Z.H."/>
            <person name="Li M."/>
        </authorList>
    </citation>
    <scope>NUCLEOTIDE SEQUENCE [LARGE SCALE GENOMIC DNA]</scope>
    <source>
        <strain evidence="3">SpSt-548</strain>
    </source>
</reference>
<accession>A0A7V4LCJ3</accession>
<dbReference type="InterPro" id="IPR006016">
    <property type="entry name" value="UspA"/>
</dbReference>
<comment type="caution">
    <text evidence="3">The sequence shown here is derived from an EMBL/GenBank/DDBJ whole genome shotgun (WGS) entry which is preliminary data.</text>
</comment>
<proteinExistence type="inferred from homology"/>
<dbReference type="PRINTS" id="PR01438">
    <property type="entry name" value="UNVRSLSTRESS"/>
</dbReference>
<evidence type="ECO:0000259" key="2">
    <source>
        <dbReference type="Pfam" id="PF00582"/>
    </source>
</evidence>
<feature type="domain" description="UspA" evidence="2">
    <location>
        <begin position="151"/>
        <end position="277"/>
    </location>
</feature>
<dbReference type="CDD" id="cd00293">
    <property type="entry name" value="USP-like"/>
    <property type="match status" value="2"/>
</dbReference>
<dbReference type="Pfam" id="PF00582">
    <property type="entry name" value="Usp"/>
    <property type="match status" value="2"/>
</dbReference>